<comment type="caution">
    <text evidence="2">The sequence shown here is derived from an EMBL/GenBank/DDBJ whole genome shotgun (WGS) entry which is preliminary data.</text>
</comment>
<sequence>MKGKMKRKEKKKQSKSMAIQSKQLQPRGVSINMETSWVAQELKSNLNNMVLYSGNSVLQTLMFPTT</sequence>
<protein>
    <submittedName>
        <fullName evidence="2">Uncharacterized protein</fullName>
    </submittedName>
</protein>
<name>A0AAW1AIG2_9HYME</name>
<keyword evidence="3" id="KW-1185">Reference proteome</keyword>
<organism evidence="2 3">
    <name type="scientific">Tetragonisca angustula</name>
    <dbReference type="NCBI Taxonomy" id="166442"/>
    <lineage>
        <taxon>Eukaryota</taxon>
        <taxon>Metazoa</taxon>
        <taxon>Ecdysozoa</taxon>
        <taxon>Arthropoda</taxon>
        <taxon>Hexapoda</taxon>
        <taxon>Insecta</taxon>
        <taxon>Pterygota</taxon>
        <taxon>Neoptera</taxon>
        <taxon>Endopterygota</taxon>
        <taxon>Hymenoptera</taxon>
        <taxon>Apocrita</taxon>
        <taxon>Aculeata</taxon>
        <taxon>Apoidea</taxon>
        <taxon>Anthophila</taxon>
        <taxon>Apidae</taxon>
        <taxon>Tetragonisca</taxon>
    </lineage>
</organism>
<evidence type="ECO:0000256" key="1">
    <source>
        <dbReference type="SAM" id="MobiDB-lite"/>
    </source>
</evidence>
<reference evidence="2 3" key="1">
    <citation type="submission" date="2024-05" db="EMBL/GenBank/DDBJ databases">
        <title>The nuclear and mitochondrial genome assemblies of Tetragonisca angustula (Apidae: Meliponini), a tiny yet remarkable pollinator in the Neotropics.</title>
        <authorList>
            <person name="Ferrari R."/>
            <person name="Ricardo P.C."/>
            <person name="Dias F.C."/>
            <person name="Araujo N.S."/>
            <person name="Soares D.O."/>
            <person name="Zhou Q.-S."/>
            <person name="Zhu C.-D."/>
            <person name="Coutinho L."/>
            <person name="Airas M.C."/>
            <person name="Batista T.M."/>
        </authorList>
    </citation>
    <scope>NUCLEOTIDE SEQUENCE [LARGE SCALE GENOMIC DNA]</scope>
    <source>
        <strain evidence="2">ASF017062</strain>
        <tissue evidence="2">Abdomen</tissue>
    </source>
</reference>
<evidence type="ECO:0000313" key="3">
    <source>
        <dbReference type="Proteomes" id="UP001432146"/>
    </source>
</evidence>
<feature type="compositionally biased region" description="Basic residues" evidence="1">
    <location>
        <begin position="1"/>
        <end position="14"/>
    </location>
</feature>
<proteinExistence type="predicted"/>
<dbReference type="Proteomes" id="UP001432146">
    <property type="component" value="Unassembled WGS sequence"/>
</dbReference>
<evidence type="ECO:0000313" key="2">
    <source>
        <dbReference type="EMBL" id="KAK9310042.1"/>
    </source>
</evidence>
<dbReference type="EMBL" id="JAWNGG020000006">
    <property type="protein sequence ID" value="KAK9310042.1"/>
    <property type="molecule type" value="Genomic_DNA"/>
</dbReference>
<feature type="region of interest" description="Disordered" evidence="1">
    <location>
        <begin position="1"/>
        <end position="25"/>
    </location>
</feature>
<accession>A0AAW1AIG2</accession>
<dbReference type="AlphaFoldDB" id="A0AAW1AIG2"/>
<gene>
    <name evidence="2" type="ORF">QLX08_000513</name>
</gene>